<dbReference type="AlphaFoldDB" id="A0A397RZY3"/>
<comment type="subcellular location">
    <subcellularLocation>
        <location evidence="1 7">Cell membrane</location>
        <topology evidence="1 7">Multi-pass membrane protein</topology>
    </subcellularLocation>
</comment>
<dbReference type="Proteomes" id="UP000266506">
    <property type="component" value="Unassembled WGS sequence"/>
</dbReference>
<dbReference type="InterPro" id="IPR035906">
    <property type="entry name" value="MetI-like_sf"/>
</dbReference>
<keyword evidence="6 7" id="KW-0472">Membrane</keyword>
<feature type="transmembrane region" description="Helical" evidence="7">
    <location>
        <begin position="286"/>
        <end position="307"/>
    </location>
</feature>
<dbReference type="EMBL" id="QXEV01000009">
    <property type="protein sequence ID" value="RIA75901.1"/>
    <property type="molecule type" value="Genomic_DNA"/>
</dbReference>
<dbReference type="SUPFAM" id="SSF161098">
    <property type="entry name" value="MetI-like"/>
    <property type="match status" value="1"/>
</dbReference>
<evidence type="ECO:0000256" key="5">
    <source>
        <dbReference type="ARBA" id="ARBA00022989"/>
    </source>
</evidence>
<feature type="transmembrane region" description="Helical" evidence="7">
    <location>
        <begin position="123"/>
        <end position="147"/>
    </location>
</feature>
<reference evidence="9 10" key="1">
    <citation type="submission" date="2018-08" db="EMBL/GenBank/DDBJ databases">
        <title>Genomic Encyclopedia of Archaeal and Bacterial Type Strains, Phase II (KMG-II): from individual species to whole genera.</title>
        <authorList>
            <person name="Goeker M."/>
        </authorList>
    </citation>
    <scope>NUCLEOTIDE SEQUENCE [LARGE SCALE GENOMIC DNA]</scope>
    <source>
        <strain evidence="9 10">ATCC 27112</strain>
    </source>
</reference>
<evidence type="ECO:0000256" key="3">
    <source>
        <dbReference type="ARBA" id="ARBA00022475"/>
    </source>
</evidence>
<evidence type="ECO:0000256" key="6">
    <source>
        <dbReference type="ARBA" id="ARBA00023136"/>
    </source>
</evidence>
<dbReference type="RefSeq" id="WP_119016222.1">
    <property type="nucleotide sequence ID" value="NZ_QXEV01000009.1"/>
</dbReference>
<comment type="caution">
    <text evidence="9">The sequence shown here is derived from an EMBL/GenBank/DDBJ whole genome shotgun (WGS) entry which is preliminary data.</text>
</comment>
<protein>
    <submittedName>
        <fullName evidence="9">Multiple sugar transport system permease protein</fullName>
    </submittedName>
</protein>
<evidence type="ECO:0000256" key="1">
    <source>
        <dbReference type="ARBA" id="ARBA00004651"/>
    </source>
</evidence>
<evidence type="ECO:0000256" key="4">
    <source>
        <dbReference type="ARBA" id="ARBA00022692"/>
    </source>
</evidence>
<keyword evidence="3" id="KW-1003">Cell membrane</keyword>
<evidence type="ECO:0000259" key="8">
    <source>
        <dbReference type="PROSITE" id="PS50928"/>
    </source>
</evidence>
<dbReference type="InterPro" id="IPR050809">
    <property type="entry name" value="UgpAE/MalFG_permease"/>
</dbReference>
<sequence>MENANVIKRETLSTTRKKVNYAKWGYILILPFFVVYAIFSLWPLIQTFYYSFLEYRQELLDVVGPNFIGFQNYATLFSKIDFWKYLWNTIVLWLICFIPQIVVSLLLAVWFTDRRLKIKGQRFFKTVIYMPNLIMAAAFGFLFMTLLSRQGPIMSLLMQWGWISTPYDVSTSVEWNRIMIGLINFIMWFGNTTLLLMSGVMGIDEDIFEAATVDGAGAFRTFKDVTMPLLKPIFIYVFITSLIGGIQLFDVAVMFNKAGGPNLTSNTLVMYLNQTFSTRNYGMSGAISVLIFILTASLSVVVYFVSYRDKLPQKHKKVIANGK</sequence>
<feature type="transmembrane region" description="Helical" evidence="7">
    <location>
        <begin position="233"/>
        <end position="255"/>
    </location>
</feature>
<keyword evidence="2 7" id="KW-0813">Transport</keyword>
<dbReference type="InterPro" id="IPR000515">
    <property type="entry name" value="MetI-like"/>
</dbReference>
<dbReference type="Gene3D" id="1.10.3720.10">
    <property type="entry name" value="MetI-like"/>
    <property type="match status" value="1"/>
</dbReference>
<comment type="similarity">
    <text evidence="7">Belongs to the binding-protein-dependent transport system permease family.</text>
</comment>
<keyword evidence="10" id="KW-1185">Reference proteome</keyword>
<dbReference type="GO" id="GO:0055085">
    <property type="term" value="P:transmembrane transport"/>
    <property type="evidence" value="ECO:0007669"/>
    <property type="project" value="InterPro"/>
</dbReference>
<feature type="transmembrane region" description="Helical" evidence="7">
    <location>
        <begin position="178"/>
        <end position="197"/>
    </location>
</feature>
<dbReference type="PANTHER" id="PTHR43227:SF11">
    <property type="entry name" value="BLL4140 PROTEIN"/>
    <property type="match status" value="1"/>
</dbReference>
<dbReference type="PANTHER" id="PTHR43227">
    <property type="entry name" value="BLL4140 PROTEIN"/>
    <property type="match status" value="1"/>
</dbReference>
<feature type="transmembrane region" description="Helical" evidence="7">
    <location>
        <begin position="85"/>
        <end position="111"/>
    </location>
</feature>
<dbReference type="InParanoid" id="A0A397RZY3"/>
<keyword evidence="5 7" id="KW-1133">Transmembrane helix</keyword>
<dbReference type="PROSITE" id="PS50928">
    <property type="entry name" value="ABC_TM1"/>
    <property type="match status" value="1"/>
</dbReference>
<dbReference type="OrthoDB" id="9787541at2"/>
<evidence type="ECO:0000256" key="2">
    <source>
        <dbReference type="ARBA" id="ARBA00022448"/>
    </source>
</evidence>
<accession>A0A397RZY3</accession>
<name>A0A397RZY3_9MOLU</name>
<organism evidence="9 10">
    <name type="scientific">Anaeroplasma bactoclasticum</name>
    <dbReference type="NCBI Taxonomy" id="2088"/>
    <lineage>
        <taxon>Bacteria</taxon>
        <taxon>Bacillati</taxon>
        <taxon>Mycoplasmatota</taxon>
        <taxon>Mollicutes</taxon>
        <taxon>Anaeroplasmatales</taxon>
        <taxon>Anaeroplasmataceae</taxon>
        <taxon>Anaeroplasma</taxon>
    </lineage>
</organism>
<dbReference type="GO" id="GO:0005886">
    <property type="term" value="C:plasma membrane"/>
    <property type="evidence" value="ECO:0007669"/>
    <property type="project" value="UniProtKB-SubCell"/>
</dbReference>
<proteinExistence type="inferred from homology"/>
<dbReference type="Pfam" id="PF00528">
    <property type="entry name" value="BPD_transp_1"/>
    <property type="match status" value="1"/>
</dbReference>
<gene>
    <name evidence="9" type="ORF">EI71_01074</name>
</gene>
<feature type="transmembrane region" description="Helical" evidence="7">
    <location>
        <begin position="21"/>
        <end position="45"/>
    </location>
</feature>
<evidence type="ECO:0000256" key="7">
    <source>
        <dbReference type="RuleBase" id="RU363032"/>
    </source>
</evidence>
<dbReference type="CDD" id="cd06261">
    <property type="entry name" value="TM_PBP2"/>
    <property type="match status" value="1"/>
</dbReference>
<keyword evidence="9" id="KW-0762">Sugar transport</keyword>
<feature type="domain" description="ABC transmembrane type-1" evidence="8">
    <location>
        <begin position="86"/>
        <end position="302"/>
    </location>
</feature>
<evidence type="ECO:0000313" key="10">
    <source>
        <dbReference type="Proteomes" id="UP000266506"/>
    </source>
</evidence>
<evidence type="ECO:0000313" key="9">
    <source>
        <dbReference type="EMBL" id="RIA75901.1"/>
    </source>
</evidence>
<keyword evidence="4 7" id="KW-0812">Transmembrane</keyword>